<sequence length="66" mass="7669">MRSICIVYLHVLFEHLTYVKVQNKWHYICLLVDLFNREIIGYSAGPNKDATLVARSFATVKGDLRQ</sequence>
<dbReference type="SUPFAM" id="SSF53098">
    <property type="entry name" value="Ribonuclease H-like"/>
    <property type="match status" value="1"/>
</dbReference>
<comment type="caution">
    <text evidence="1">The sequence shown here is derived from an EMBL/GenBank/DDBJ whole genome shotgun (WGS) entry which is preliminary data.</text>
</comment>
<dbReference type="STRING" id="1009370.ALO_20182"/>
<dbReference type="EMBL" id="AFGF01000251">
    <property type="protein sequence ID" value="EGO62031.1"/>
    <property type="molecule type" value="Genomic_DNA"/>
</dbReference>
<dbReference type="AlphaFoldDB" id="F7NPJ1"/>
<proteinExistence type="predicted"/>
<feature type="non-terminal residue" evidence="1">
    <location>
        <position position="66"/>
    </location>
</feature>
<keyword evidence="2" id="KW-1185">Reference proteome</keyword>
<gene>
    <name evidence="1" type="ORF">ALO_20182</name>
</gene>
<reference evidence="1 2" key="1">
    <citation type="journal article" date="2011" name="EMBO J.">
        <title>Structural diversity of bacterial flagellar motors.</title>
        <authorList>
            <person name="Chen S."/>
            <person name="Beeby M."/>
            <person name="Murphy G.E."/>
            <person name="Leadbetter J.R."/>
            <person name="Hendrixson D.R."/>
            <person name="Briegel A."/>
            <person name="Li Z."/>
            <person name="Shi J."/>
            <person name="Tocheva E.I."/>
            <person name="Muller A."/>
            <person name="Dobro M.J."/>
            <person name="Jensen G.J."/>
        </authorList>
    </citation>
    <scope>NUCLEOTIDE SEQUENCE [LARGE SCALE GENOMIC DNA]</scope>
    <source>
        <strain evidence="1 2">DSM 6540</strain>
    </source>
</reference>
<organism evidence="1 2">
    <name type="scientific">Acetonema longum DSM 6540</name>
    <dbReference type="NCBI Taxonomy" id="1009370"/>
    <lineage>
        <taxon>Bacteria</taxon>
        <taxon>Bacillati</taxon>
        <taxon>Bacillota</taxon>
        <taxon>Negativicutes</taxon>
        <taxon>Acetonemataceae</taxon>
        <taxon>Acetonema</taxon>
    </lineage>
</organism>
<dbReference type="eggNOG" id="COG2801">
    <property type="taxonomic scope" value="Bacteria"/>
</dbReference>
<dbReference type="InterPro" id="IPR012337">
    <property type="entry name" value="RNaseH-like_sf"/>
</dbReference>
<evidence type="ECO:0000313" key="1">
    <source>
        <dbReference type="EMBL" id="EGO62031.1"/>
    </source>
</evidence>
<dbReference type="Proteomes" id="UP000003240">
    <property type="component" value="Unassembled WGS sequence"/>
</dbReference>
<name>F7NPJ1_9FIRM</name>
<protein>
    <submittedName>
        <fullName evidence="1">Transposase</fullName>
    </submittedName>
</protein>
<accession>F7NPJ1</accession>
<evidence type="ECO:0000313" key="2">
    <source>
        <dbReference type="Proteomes" id="UP000003240"/>
    </source>
</evidence>